<reference evidence="3" key="1">
    <citation type="journal article" date="2019" name="Plant J.">
        <title>Chlorella vulgaris genome assembly and annotation reveals the molecular basis for metabolic acclimation to high light conditions.</title>
        <authorList>
            <person name="Cecchin M."/>
            <person name="Marcolungo L."/>
            <person name="Rossato M."/>
            <person name="Girolomoni L."/>
            <person name="Cosentino E."/>
            <person name="Cuine S."/>
            <person name="Li-Beisson Y."/>
            <person name="Delledonne M."/>
            <person name="Ballottari M."/>
        </authorList>
    </citation>
    <scope>NUCLEOTIDE SEQUENCE</scope>
    <source>
        <strain evidence="3">211/11P</strain>
    </source>
</reference>
<evidence type="ECO:0000313" key="4">
    <source>
        <dbReference type="Proteomes" id="UP001055712"/>
    </source>
</evidence>
<dbReference type="OrthoDB" id="513169at2759"/>
<name>A0A9D4TIC7_CHLVU</name>
<keyword evidence="4" id="KW-1185">Reference proteome</keyword>
<keyword evidence="2" id="KW-0472">Membrane</keyword>
<accession>A0A9D4TIC7</accession>
<dbReference type="AlphaFoldDB" id="A0A9D4TIC7"/>
<organism evidence="3 4">
    <name type="scientific">Chlorella vulgaris</name>
    <name type="common">Green alga</name>
    <dbReference type="NCBI Taxonomy" id="3077"/>
    <lineage>
        <taxon>Eukaryota</taxon>
        <taxon>Viridiplantae</taxon>
        <taxon>Chlorophyta</taxon>
        <taxon>core chlorophytes</taxon>
        <taxon>Trebouxiophyceae</taxon>
        <taxon>Chlorellales</taxon>
        <taxon>Chlorellaceae</taxon>
        <taxon>Chlorella clade</taxon>
        <taxon>Chlorella</taxon>
    </lineage>
</organism>
<evidence type="ECO:0000256" key="1">
    <source>
        <dbReference type="SAM" id="MobiDB-lite"/>
    </source>
</evidence>
<keyword evidence="2" id="KW-1133">Transmembrane helix</keyword>
<evidence type="ECO:0000313" key="3">
    <source>
        <dbReference type="EMBL" id="KAI3426274.1"/>
    </source>
</evidence>
<dbReference type="EMBL" id="SIDB01000011">
    <property type="protein sequence ID" value="KAI3426274.1"/>
    <property type="molecule type" value="Genomic_DNA"/>
</dbReference>
<comment type="caution">
    <text evidence="3">The sequence shown here is derived from an EMBL/GenBank/DDBJ whole genome shotgun (WGS) entry which is preliminary data.</text>
</comment>
<dbReference type="Proteomes" id="UP001055712">
    <property type="component" value="Unassembled WGS sequence"/>
</dbReference>
<feature type="compositionally biased region" description="Pro residues" evidence="1">
    <location>
        <begin position="360"/>
        <end position="373"/>
    </location>
</feature>
<protein>
    <submittedName>
        <fullName evidence="3">Uncharacterized protein</fullName>
    </submittedName>
</protein>
<evidence type="ECO:0000256" key="2">
    <source>
        <dbReference type="SAM" id="Phobius"/>
    </source>
</evidence>
<keyword evidence="2" id="KW-0812">Transmembrane</keyword>
<feature type="transmembrane region" description="Helical" evidence="2">
    <location>
        <begin position="40"/>
        <end position="63"/>
    </location>
</feature>
<reference evidence="3" key="2">
    <citation type="submission" date="2020-11" db="EMBL/GenBank/DDBJ databases">
        <authorList>
            <person name="Cecchin M."/>
            <person name="Marcolungo L."/>
            <person name="Rossato M."/>
            <person name="Girolomoni L."/>
            <person name="Cosentino E."/>
            <person name="Cuine S."/>
            <person name="Li-Beisson Y."/>
            <person name="Delledonne M."/>
            <person name="Ballottari M."/>
        </authorList>
    </citation>
    <scope>NUCLEOTIDE SEQUENCE</scope>
    <source>
        <strain evidence="3">211/11P</strain>
        <tissue evidence="3">Whole cell</tissue>
    </source>
</reference>
<feature type="region of interest" description="Disordered" evidence="1">
    <location>
        <begin position="351"/>
        <end position="382"/>
    </location>
</feature>
<sequence length="702" mass="74481">MFLCARFNIKRDKLLRDPTARAASLAQHFRFGRRQRFRHFTLMLGLVSLWWAAAALILAVLAWQRTARRFKEQRQLDVKVERREVERQAADKIADGLLRYLEVDAAVAAASPALRHVKLLSLGSYLASLHVKGTVSWERLLVTAADRHGLSAVLPLAMFLPGRFKADSCAYGLLSSFPSLAASRLASTTLSTLDIAAFNQTVHLFVAEQRRLKAVAAAADSIPPAPDGMPSAAELVAVAELAATPPLEILCRGENEPAEGCILAGATSPLLLTRERVLQLAGIPAAQAGDDTLPRVPDPRPISPLLPELYFGNHGLHMTHSLAGAATCRLMASVANRLAANALPSLHAAAPGLLPDSFSRPPPQQSPQQPQPPQQQQRQQQPFSVCLEEGGPLLTSVEDLAVALVDSGHTVQLRLASNLTSFGIGLCVRSGGGGTDGGDSWQQVPLAYPLRCSGLYAVDEATGSPLDPTTIMSHASLVMRVRGPALSFDLEWCLNVSYFTGWLPFTDSCGAREWASGPDFQTLHPLLPGSSSSSGSSSSIPAPGGPCAVVESQAELRRLLRLSTASSCVLNSVAQGSRLLFGGYANLGVCLDSVAALQQAMLGRCTLFPLMLGGEAKAALLLGFRQAASGAAWQYSAEAKELQAALLALPCDAQQEPCTAADAARRALACLPETTVFAAVAECRQTLQAALDTAQQLVSAPI</sequence>
<proteinExistence type="predicted"/>
<gene>
    <name evidence="3" type="ORF">D9Q98_008649</name>
</gene>